<dbReference type="InterPro" id="IPR011009">
    <property type="entry name" value="Kinase-like_dom_sf"/>
</dbReference>
<evidence type="ECO:0000313" key="2">
    <source>
        <dbReference type="Proteomes" id="UP000516052"/>
    </source>
</evidence>
<dbReference type="KEGG" id="sroi:IAG44_13875"/>
<dbReference type="Proteomes" id="UP000516052">
    <property type="component" value="Chromosome"/>
</dbReference>
<dbReference type="RefSeq" id="WP_187747440.1">
    <property type="nucleotide sequence ID" value="NZ_CP060828.1"/>
</dbReference>
<reference evidence="1 2" key="1">
    <citation type="submission" date="2020-08" db="EMBL/GenBank/DDBJ databases">
        <title>A novel species.</title>
        <authorList>
            <person name="Gao J."/>
        </authorList>
    </citation>
    <scope>NUCLEOTIDE SEQUENCE [LARGE SCALE GENOMIC DNA]</scope>
    <source>
        <strain evidence="1 2">CRXT-G-22</strain>
    </source>
</reference>
<sequence length="323" mass="36071">MTSPRQHLRIPDLAPLVRQAFGPQRRLLAAERLRGGSKKGVYRLRLDDDSTAVAYVWSPDENYWAQDQLPDRRRPFSPATGVDLLVAAHDRLTAAGVRCPRVLYAGADAVVAEDVTGGTLEDALRRDPRHPALGRLSEALRAMHAQENPRYGKVALVDGGEVSYGDSCEQVVREGALGELAKGALLEPRLAAVAQPLAERIEELYAAVRPRRRHALIHGELGADHVLLTPDGEPVLIDIEGVMYFDVEQEHVFLELRFGDWYDRLWRPELDRDRLRFYRLCMHLGLVSGPLTLIQGDFPDSQFMRGIAEHNLGEVLRLLGDAS</sequence>
<organism evidence="1 2">
    <name type="scientific">Streptomyces roseirectus</name>
    <dbReference type="NCBI Taxonomy" id="2768066"/>
    <lineage>
        <taxon>Bacteria</taxon>
        <taxon>Bacillati</taxon>
        <taxon>Actinomycetota</taxon>
        <taxon>Actinomycetes</taxon>
        <taxon>Kitasatosporales</taxon>
        <taxon>Streptomycetaceae</taxon>
        <taxon>Streptomyces</taxon>
    </lineage>
</organism>
<gene>
    <name evidence="1" type="ORF">IAG44_13875</name>
</gene>
<dbReference type="EMBL" id="CP060828">
    <property type="protein sequence ID" value="QNP70428.1"/>
    <property type="molecule type" value="Genomic_DNA"/>
</dbReference>
<dbReference type="Gene3D" id="3.30.200.150">
    <property type="match status" value="1"/>
</dbReference>
<keyword evidence="1" id="KW-0808">Transferase</keyword>
<dbReference type="SUPFAM" id="SSF56112">
    <property type="entry name" value="Protein kinase-like (PK-like)"/>
    <property type="match status" value="1"/>
</dbReference>
<dbReference type="Gene3D" id="3.90.1200.10">
    <property type="match status" value="1"/>
</dbReference>
<dbReference type="GO" id="GO:0016740">
    <property type="term" value="F:transferase activity"/>
    <property type="evidence" value="ECO:0007669"/>
    <property type="project" value="UniProtKB-KW"/>
</dbReference>
<protein>
    <submittedName>
        <fullName evidence="1">Phosphotransferase</fullName>
    </submittedName>
</protein>
<dbReference type="AlphaFoldDB" id="A0A7H0ICB2"/>
<accession>A0A7H0ICB2</accession>
<keyword evidence="2" id="KW-1185">Reference proteome</keyword>
<proteinExistence type="predicted"/>
<name>A0A7H0ICB2_9ACTN</name>
<evidence type="ECO:0000313" key="1">
    <source>
        <dbReference type="EMBL" id="QNP70428.1"/>
    </source>
</evidence>